<dbReference type="Gene3D" id="3.90.1580.10">
    <property type="entry name" value="paralog of FGE (formylglycine-generating enzyme)"/>
    <property type="match status" value="1"/>
</dbReference>
<dbReference type="SUPFAM" id="SSF56436">
    <property type="entry name" value="C-type lectin-like"/>
    <property type="match status" value="1"/>
</dbReference>
<dbReference type="EMBL" id="RSCL01000005">
    <property type="protein sequence ID" value="RUT07322.1"/>
    <property type="molecule type" value="Genomic_DNA"/>
</dbReference>
<reference evidence="3" key="2">
    <citation type="journal article" date="2019" name="Genome Biol. Evol.">
        <title>Day and night: Metabolic profiles and evolutionary relationships of six axenic non-marine cyanobacteria.</title>
        <authorList>
            <person name="Will S.E."/>
            <person name="Henke P."/>
            <person name="Boedeker C."/>
            <person name="Huang S."/>
            <person name="Brinkmann H."/>
            <person name="Rohde M."/>
            <person name="Jarek M."/>
            <person name="Friedl T."/>
            <person name="Seufert S."/>
            <person name="Schumacher M."/>
            <person name="Overmann J."/>
            <person name="Neumann-Schaal M."/>
            <person name="Petersen J."/>
        </authorList>
    </citation>
    <scope>NUCLEOTIDE SEQUENCE [LARGE SCALE GENOMIC DNA]</scope>
    <source>
        <strain evidence="3">PCC 7102</strain>
    </source>
</reference>
<dbReference type="InterPro" id="IPR042095">
    <property type="entry name" value="SUMF_sf"/>
</dbReference>
<dbReference type="InterPro" id="IPR016187">
    <property type="entry name" value="CTDL_fold"/>
</dbReference>
<keyword evidence="4" id="KW-1185">Reference proteome</keyword>
<reference evidence="3" key="1">
    <citation type="submission" date="2018-12" db="EMBL/GenBank/DDBJ databases">
        <authorList>
            <person name="Will S."/>
            <person name="Neumann-Schaal M."/>
            <person name="Henke P."/>
        </authorList>
    </citation>
    <scope>NUCLEOTIDE SEQUENCE</scope>
    <source>
        <strain evidence="3">PCC 7102</strain>
    </source>
</reference>
<dbReference type="GO" id="GO:0120147">
    <property type="term" value="F:formylglycine-generating oxidase activity"/>
    <property type="evidence" value="ECO:0007669"/>
    <property type="project" value="TreeGrafter"/>
</dbReference>
<feature type="coiled-coil region" evidence="1">
    <location>
        <begin position="18"/>
        <end position="129"/>
    </location>
</feature>
<dbReference type="InterPro" id="IPR051043">
    <property type="entry name" value="Sulfatase_Mod_Factor_Kinase"/>
</dbReference>
<protein>
    <recommendedName>
        <fullName evidence="2">Sulfatase-modifying factor enzyme-like domain-containing protein</fullName>
    </recommendedName>
</protein>
<dbReference type="AlphaFoldDB" id="A0A433VMP6"/>
<evidence type="ECO:0000313" key="3">
    <source>
        <dbReference type="EMBL" id="RUT07322.1"/>
    </source>
</evidence>
<evidence type="ECO:0000313" key="4">
    <source>
        <dbReference type="Proteomes" id="UP000271624"/>
    </source>
</evidence>
<evidence type="ECO:0000256" key="1">
    <source>
        <dbReference type="SAM" id="Coils"/>
    </source>
</evidence>
<sequence length="447" mass="51978">MLKEQTRLEWAQALWASVKFYREQIQQFQLKLKDTEQTTVQLRSELEQVKRTRDQFQTNLNQRELDLAHLRLLLEQANQTHDQLLATLQQKESNQANLLYQSERVNQELIHLRSELEKVKEAQNHLEAEVPIETVLLVESQVHEEKEEEKEEKIVHIQPEVVPALTINKQTLTIYIVNVDAWGNQIDCYQNQVSYFQEKLENFDLDLELVELPKGEFWMGSQTTEQGREIHEEPQHLVKIEPFYMSRFPITQSQWRVIANLPTINRSLNPDPSNIKGDNQPVEQVSWYDAVEFCERLAHATGKNYRLPSEAEWEYACRAGTSTPFHFGETITSTLANYDGNYTYNLEAPGQYCQRAVAVDSYKIANAFGLVDMHGNVWEWCYDPWHDNYHGATCDGSVWEEGGSQNRRLLRGGAWYCLPCLCRSAQRHWDEANHGGSGISFRVVFSV</sequence>
<dbReference type="PANTHER" id="PTHR23150">
    <property type="entry name" value="SULFATASE MODIFYING FACTOR 1, 2"/>
    <property type="match status" value="1"/>
</dbReference>
<organism evidence="3 4">
    <name type="scientific">Dulcicalothrix desertica PCC 7102</name>
    <dbReference type="NCBI Taxonomy" id="232991"/>
    <lineage>
        <taxon>Bacteria</taxon>
        <taxon>Bacillati</taxon>
        <taxon>Cyanobacteriota</taxon>
        <taxon>Cyanophyceae</taxon>
        <taxon>Nostocales</taxon>
        <taxon>Calotrichaceae</taxon>
        <taxon>Dulcicalothrix</taxon>
    </lineage>
</organism>
<feature type="domain" description="Sulfatase-modifying factor enzyme-like" evidence="2">
    <location>
        <begin position="208"/>
        <end position="444"/>
    </location>
</feature>
<dbReference type="Proteomes" id="UP000271624">
    <property type="component" value="Unassembled WGS sequence"/>
</dbReference>
<dbReference type="PANTHER" id="PTHR23150:SF19">
    <property type="entry name" value="FORMYLGLYCINE-GENERATING ENZYME"/>
    <property type="match status" value="1"/>
</dbReference>
<dbReference type="InterPro" id="IPR005532">
    <property type="entry name" value="SUMF_dom"/>
</dbReference>
<dbReference type="Pfam" id="PF03781">
    <property type="entry name" value="FGE-sulfatase"/>
    <property type="match status" value="1"/>
</dbReference>
<comment type="caution">
    <text evidence="3">The sequence shown here is derived from an EMBL/GenBank/DDBJ whole genome shotgun (WGS) entry which is preliminary data.</text>
</comment>
<accession>A0A433VMP6</accession>
<name>A0A433VMP6_9CYAN</name>
<keyword evidence="1" id="KW-0175">Coiled coil</keyword>
<gene>
    <name evidence="3" type="ORF">DSM106972_025830</name>
</gene>
<proteinExistence type="predicted"/>
<evidence type="ECO:0000259" key="2">
    <source>
        <dbReference type="Pfam" id="PF03781"/>
    </source>
</evidence>